<accession>A0A6J4JJE2</accession>
<name>A0A6J4JJE2_9PSEU</name>
<keyword evidence="1" id="KW-0812">Transmembrane</keyword>
<dbReference type="EMBL" id="CADCTH010000450">
    <property type="protein sequence ID" value="CAA9280053.1"/>
    <property type="molecule type" value="Genomic_DNA"/>
</dbReference>
<protein>
    <recommendedName>
        <fullName evidence="3">DUF3040 domain-containing protein</fullName>
    </recommendedName>
</protein>
<reference evidence="2" key="1">
    <citation type="submission" date="2020-02" db="EMBL/GenBank/DDBJ databases">
        <authorList>
            <person name="Meier V. D."/>
        </authorList>
    </citation>
    <scope>NUCLEOTIDE SEQUENCE</scope>
    <source>
        <strain evidence="2">AVDCRST_MAG54</strain>
    </source>
</reference>
<proteinExistence type="predicted"/>
<sequence length="105" mass="10508">MMRPHGEDAPLSAAEQRALREITQNLVRTDPDLFGTARSGHPGPHAGGRLVAVAVTAACLSLGVVTLAAGALVALGAGAGLVAVVTSVATIGHRRASARRPPDTG</sequence>
<dbReference type="Pfam" id="PF11239">
    <property type="entry name" value="DUF3040"/>
    <property type="match status" value="1"/>
</dbReference>
<keyword evidence="1" id="KW-0472">Membrane</keyword>
<feature type="transmembrane region" description="Helical" evidence="1">
    <location>
        <begin position="71"/>
        <end position="91"/>
    </location>
</feature>
<organism evidence="2">
    <name type="scientific">uncultured Actinomycetospora sp</name>
    <dbReference type="NCBI Taxonomy" id="1135996"/>
    <lineage>
        <taxon>Bacteria</taxon>
        <taxon>Bacillati</taxon>
        <taxon>Actinomycetota</taxon>
        <taxon>Actinomycetes</taxon>
        <taxon>Pseudonocardiales</taxon>
        <taxon>Pseudonocardiaceae</taxon>
        <taxon>Actinomycetospora</taxon>
        <taxon>environmental samples</taxon>
    </lineage>
</organism>
<keyword evidence="1" id="KW-1133">Transmembrane helix</keyword>
<evidence type="ECO:0008006" key="3">
    <source>
        <dbReference type="Google" id="ProtNLM"/>
    </source>
</evidence>
<dbReference type="InterPro" id="IPR021401">
    <property type="entry name" value="DUF3040"/>
</dbReference>
<dbReference type="AlphaFoldDB" id="A0A6J4JJE2"/>
<evidence type="ECO:0000256" key="1">
    <source>
        <dbReference type="SAM" id="Phobius"/>
    </source>
</evidence>
<gene>
    <name evidence="2" type="ORF">AVDCRST_MAG54-3530</name>
</gene>
<evidence type="ECO:0000313" key="2">
    <source>
        <dbReference type="EMBL" id="CAA9280053.1"/>
    </source>
</evidence>